<dbReference type="Proteomes" id="UP000007174">
    <property type="component" value="Unassembled WGS sequence"/>
</dbReference>
<accession>H1W217</accession>
<name>H1W217_COLHI</name>
<evidence type="ECO:0000313" key="2">
    <source>
        <dbReference type="EMBL" id="CCF46530.1"/>
    </source>
</evidence>
<protein>
    <submittedName>
        <fullName evidence="2">Uncharacterized protein</fullName>
    </submittedName>
</protein>
<feature type="region of interest" description="Disordered" evidence="1">
    <location>
        <begin position="1"/>
        <end position="32"/>
    </location>
</feature>
<evidence type="ECO:0000313" key="3">
    <source>
        <dbReference type="Proteomes" id="UP000007174"/>
    </source>
</evidence>
<reference evidence="3" key="1">
    <citation type="journal article" date="2012" name="Nat. Genet.">
        <title>Lifestyle transitions in plant pathogenic Colletotrichum fungi deciphered by genome and transcriptome analyses.</title>
        <authorList>
            <person name="O'Connell R.J."/>
            <person name="Thon M.R."/>
            <person name="Hacquard S."/>
            <person name="Amyotte S.G."/>
            <person name="Kleemann J."/>
            <person name="Torres M.F."/>
            <person name="Damm U."/>
            <person name="Buiate E.A."/>
            <person name="Epstein L."/>
            <person name="Alkan N."/>
            <person name="Altmueller J."/>
            <person name="Alvarado-Balderrama L."/>
            <person name="Bauser C.A."/>
            <person name="Becker C."/>
            <person name="Birren B.W."/>
            <person name="Chen Z."/>
            <person name="Choi J."/>
            <person name="Crouch J.A."/>
            <person name="Duvick J.P."/>
            <person name="Farman M.A."/>
            <person name="Gan P."/>
            <person name="Heiman D."/>
            <person name="Henrissat B."/>
            <person name="Howard R.J."/>
            <person name="Kabbage M."/>
            <person name="Koch C."/>
            <person name="Kracher B."/>
            <person name="Kubo Y."/>
            <person name="Law A.D."/>
            <person name="Lebrun M.-H."/>
            <person name="Lee Y.-H."/>
            <person name="Miyara I."/>
            <person name="Moore N."/>
            <person name="Neumann U."/>
            <person name="Nordstroem K."/>
            <person name="Panaccione D.G."/>
            <person name="Panstruga R."/>
            <person name="Place M."/>
            <person name="Proctor R.H."/>
            <person name="Prusky D."/>
            <person name="Rech G."/>
            <person name="Reinhardt R."/>
            <person name="Rollins J.A."/>
            <person name="Rounsley S."/>
            <person name="Schardl C.L."/>
            <person name="Schwartz D.C."/>
            <person name="Shenoy N."/>
            <person name="Shirasu K."/>
            <person name="Sikhakolli U.R."/>
            <person name="Stueber K."/>
            <person name="Sukno S.A."/>
            <person name="Sweigard J.A."/>
            <person name="Takano Y."/>
            <person name="Takahara H."/>
            <person name="Trail F."/>
            <person name="van der Does H.C."/>
            <person name="Voll L.M."/>
            <person name="Will I."/>
            <person name="Young S."/>
            <person name="Zeng Q."/>
            <person name="Zhang J."/>
            <person name="Zhou S."/>
            <person name="Dickman M.B."/>
            <person name="Schulze-Lefert P."/>
            <person name="Ver Loren van Themaat E."/>
            <person name="Ma L.-J."/>
            <person name="Vaillancourt L.J."/>
        </authorList>
    </citation>
    <scope>NUCLEOTIDE SEQUENCE [LARGE SCALE GENOMIC DNA]</scope>
    <source>
        <strain evidence="3">IMI 349063</strain>
    </source>
</reference>
<evidence type="ECO:0000256" key="1">
    <source>
        <dbReference type="SAM" id="MobiDB-lite"/>
    </source>
</evidence>
<proteinExistence type="predicted"/>
<sequence>MLHQIGYFHGEVTGHEGNGEEEDAQFGKEGCAPAQASSGLRVLLGREAEVL</sequence>
<dbReference type="EMBL" id="CACQ02008790">
    <property type="protein sequence ID" value="CCF46530.1"/>
    <property type="molecule type" value="Genomic_DNA"/>
</dbReference>
<organism evidence="2 3">
    <name type="scientific">Colletotrichum higginsianum (strain IMI 349063)</name>
    <name type="common">Crucifer anthracnose fungus</name>
    <dbReference type="NCBI Taxonomy" id="759273"/>
    <lineage>
        <taxon>Eukaryota</taxon>
        <taxon>Fungi</taxon>
        <taxon>Dikarya</taxon>
        <taxon>Ascomycota</taxon>
        <taxon>Pezizomycotina</taxon>
        <taxon>Sordariomycetes</taxon>
        <taxon>Hypocreomycetidae</taxon>
        <taxon>Glomerellales</taxon>
        <taxon>Glomerellaceae</taxon>
        <taxon>Colletotrichum</taxon>
        <taxon>Colletotrichum destructivum species complex</taxon>
    </lineage>
</organism>
<dbReference type="AlphaFoldDB" id="H1W217"/>
<dbReference type="HOGENOM" id="CLU_3106244_0_0_1"/>
<gene>
    <name evidence="2" type="ORF">CH063_00621</name>
</gene>